<accession>A0A1M7UX72</accession>
<protein>
    <submittedName>
        <fullName evidence="3">CAAX protease self-immunity</fullName>
    </submittedName>
</protein>
<dbReference type="EMBL" id="LT670849">
    <property type="protein sequence ID" value="SHN87631.1"/>
    <property type="molecule type" value="Genomic_DNA"/>
</dbReference>
<dbReference type="OrthoDB" id="378663at2"/>
<sequence>MSEPPPLPAPFWKLATTLWLASLAGAVLVLPYVLTLQQAALAAAVARTHMSAVQLLLISTVQTAVLLLIAVLAGLWASRRLGLAVPLVSAWLTRQPLPRDAGRTLLWAFAIGLAVGAVLILLDTFVFAHMPSVAGLVKSTPGGVGPGAWQGLLASFYGGIDEEILLRFGLMSVLALALRAVWRRRDADLPPAVFWIANILAALLFGLGHLPATAALVPLTAAVVLRAIVLNGVAGIVFGVLFRRYGLEWAMLSHFGADIVLHVIG</sequence>
<feature type="domain" description="CAAX prenyl protease 2/Lysostaphin resistance protein A-like" evidence="2">
    <location>
        <begin position="148"/>
        <end position="259"/>
    </location>
</feature>
<keyword evidence="3" id="KW-0645">Protease</keyword>
<dbReference type="InterPro" id="IPR003675">
    <property type="entry name" value="Rce1/LyrA-like_dom"/>
</dbReference>
<dbReference type="Pfam" id="PF02517">
    <property type="entry name" value="Rce1-like"/>
    <property type="match status" value="1"/>
</dbReference>
<dbReference type="GO" id="GO:0004175">
    <property type="term" value="F:endopeptidase activity"/>
    <property type="evidence" value="ECO:0007669"/>
    <property type="project" value="UniProtKB-ARBA"/>
</dbReference>
<dbReference type="Proteomes" id="UP000184096">
    <property type="component" value="Chromosome I"/>
</dbReference>
<organism evidence="3 4">
    <name type="scientific">Bradyrhizobium erythrophlei</name>
    <dbReference type="NCBI Taxonomy" id="1437360"/>
    <lineage>
        <taxon>Bacteria</taxon>
        <taxon>Pseudomonadati</taxon>
        <taxon>Pseudomonadota</taxon>
        <taxon>Alphaproteobacteria</taxon>
        <taxon>Hyphomicrobiales</taxon>
        <taxon>Nitrobacteraceae</taxon>
        <taxon>Bradyrhizobium</taxon>
    </lineage>
</organism>
<name>A0A1M7UX72_9BRAD</name>
<feature type="transmembrane region" description="Helical" evidence="1">
    <location>
        <begin position="194"/>
        <end position="217"/>
    </location>
</feature>
<dbReference type="AlphaFoldDB" id="A0A1M7UX72"/>
<feature type="transmembrane region" description="Helical" evidence="1">
    <location>
        <begin position="55"/>
        <end position="77"/>
    </location>
</feature>
<keyword evidence="3" id="KW-0378">Hydrolase</keyword>
<dbReference type="GO" id="GO:0006508">
    <property type="term" value="P:proteolysis"/>
    <property type="evidence" value="ECO:0007669"/>
    <property type="project" value="UniProtKB-KW"/>
</dbReference>
<keyword evidence="1" id="KW-1133">Transmembrane helix</keyword>
<dbReference type="RefSeq" id="WP_072825433.1">
    <property type="nucleotide sequence ID" value="NZ_LT670849.1"/>
</dbReference>
<dbReference type="GO" id="GO:0080120">
    <property type="term" value="P:CAAX-box protein maturation"/>
    <property type="evidence" value="ECO:0007669"/>
    <property type="project" value="UniProtKB-ARBA"/>
</dbReference>
<feature type="transmembrane region" description="Helical" evidence="1">
    <location>
        <begin position="12"/>
        <end position="34"/>
    </location>
</feature>
<proteinExistence type="predicted"/>
<keyword evidence="4" id="KW-1185">Reference proteome</keyword>
<gene>
    <name evidence="3" type="ORF">SAMN05444170_7287</name>
</gene>
<reference evidence="4" key="1">
    <citation type="submission" date="2016-11" db="EMBL/GenBank/DDBJ databases">
        <authorList>
            <person name="Varghese N."/>
            <person name="Submissions S."/>
        </authorList>
    </citation>
    <scope>NUCLEOTIDE SEQUENCE [LARGE SCALE GENOMIC DNA]</scope>
    <source>
        <strain evidence="4">GAS401</strain>
    </source>
</reference>
<evidence type="ECO:0000256" key="1">
    <source>
        <dbReference type="SAM" id="Phobius"/>
    </source>
</evidence>
<feature type="transmembrane region" description="Helical" evidence="1">
    <location>
        <begin position="223"/>
        <end position="242"/>
    </location>
</feature>
<evidence type="ECO:0000313" key="3">
    <source>
        <dbReference type="EMBL" id="SHN87631.1"/>
    </source>
</evidence>
<evidence type="ECO:0000259" key="2">
    <source>
        <dbReference type="Pfam" id="PF02517"/>
    </source>
</evidence>
<evidence type="ECO:0000313" key="4">
    <source>
        <dbReference type="Proteomes" id="UP000184096"/>
    </source>
</evidence>
<feature type="transmembrane region" description="Helical" evidence="1">
    <location>
        <begin position="105"/>
        <end position="128"/>
    </location>
</feature>
<keyword evidence="1" id="KW-0812">Transmembrane</keyword>
<keyword evidence="1" id="KW-0472">Membrane</keyword>